<dbReference type="AlphaFoldDB" id="A0A0F6YKB9"/>
<evidence type="ECO:0000313" key="5">
    <source>
        <dbReference type="EMBL" id="AKF07082.1"/>
    </source>
</evidence>
<feature type="chain" id="PRO_5002512734" description="Extensin-like C-terminal domain-containing protein" evidence="2">
    <location>
        <begin position="26"/>
        <end position="964"/>
    </location>
</feature>
<evidence type="ECO:0000256" key="2">
    <source>
        <dbReference type="SAM" id="SignalP"/>
    </source>
</evidence>
<accession>A0A0F6YKB9</accession>
<name>A0A0F6YKB9_9BACT</name>
<feature type="signal peptide" evidence="2">
    <location>
        <begin position="1"/>
        <end position="25"/>
    </location>
</feature>
<dbReference type="STRING" id="927083.DB32_004231"/>
<evidence type="ECO:0008006" key="7">
    <source>
        <dbReference type="Google" id="ProtNLM"/>
    </source>
</evidence>
<proteinExistence type="predicted"/>
<dbReference type="KEGG" id="samy:DB32_004231"/>
<organism evidence="5 6">
    <name type="scientific">Sandaracinus amylolyticus</name>
    <dbReference type="NCBI Taxonomy" id="927083"/>
    <lineage>
        <taxon>Bacteria</taxon>
        <taxon>Pseudomonadati</taxon>
        <taxon>Myxococcota</taxon>
        <taxon>Polyangia</taxon>
        <taxon>Polyangiales</taxon>
        <taxon>Sandaracinaceae</taxon>
        <taxon>Sandaracinus</taxon>
    </lineage>
</organism>
<protein>
    <recommendedName>
        <fullName evidence="7">Extensin-like C-terminal domain-containing protein</fullName>
    </recommendedName>
</protein>
<dbReference type="InterPro" id="IPR050955">
    <property type="entry name" value="Plant_Biomass_Hydrol_Est"/>
</dbReference>
<dbReference type="PANTHER" id="PTHR43037:SF1">
    <property type="entry name" value="BLL1128 PROTEIN"/>
    <property type="match status" value="1"/>
</dbReference>
<feature type="domain" description="Extensin-like C-terminal" evidence="4">
    <location>
        <begin position="865"/>
        <end position="954"/>
    </location>
</feature>
<gene>
    <name evidence="5" type="ORF">DB32_004231</name>
</gene>
<dbReference type="SUPFAM" id="SSF53474">
    <property type="entry name" value="alpha/beta-Hydrolases"/>
    <property type="match status" value="1"/>
</dbReference>
<keyword evidence="1 2" id="KW-0732">Signal</keyword>
<sequence length="964" mass="106935">MIRSSLWFALLAVVALLVVPASEVAAQDAPPTVASMREEVARLRTSRPAAVPEGTLTSIEYLLDVAERIERGEGPQSARWRATAARYLAAVREGRDPYVGEANRITNRGYVSPVSETRQGYAIYLPPNYDPSRRYPLLIMMHGGSSNGNLFLGVVMGNNMDWLTYSQHLWDEYEPRWSPEWIVVAPDGFGQVLWRWMGEQDVLDVVDDVQRHYSVDASRVVLGGLSNGGLGAYAIGMRHAWRFSMVMAIAGAPSWVQYAGGSPTSDEMRLLHQVSGMHLVENSLNTEFRFFHGSRDPGPMRPRYVTEMEEHMRGLGLEPRVRWYDFGHDLLYLVHRHGRAYPDWAQFTQQSRPADVRVVSADYRANRQHWVTITRIEGYPRLAKVRAHAEEGAITIETEHAREVALDLRDAPVGEGDVLRISADGAEVYRGARGPLGHVIHLSRVDGAWRLGFLPREEGRLEKVPGLSGPLTDPYRDGMIHVYGTRDPERTEALREAAQRGARGWPLWLWQHQQRVVADTDVTDAMMARSHLVLYGTPGSNALIERMQDRLPIRVTSEGVQVGSRTYRAQGVGTRFVYPNPLAPSRYVIVQAAPTVEAVAAGHNLPDFLPDWVVYEGRTTRTRQRLISGRNGQLAQGFFDDQWALPESGASARIDARHDVLGGGEGEILYAQAEIDGAQSAAPPIDETPEERARRLELNARIGAPADFVIPSAVLAQDPAPVLPPAQVPAAPPLPRRFLAPASDPAGRIARRIATQIPTFLNYRAIIPGGEWRVERGAVWQVRAQDECYAALPTAGVPARPVPAQRTPMPSPVVITGPIGGVHFRMIRPEDEPLVISCELASRLPAVAEIVRAHGVRAIDVLSAHRSSPQQSFHRMGLGLDLFAFEQEGGALLSVYDHFLETPAHRTCDAPLPEEPRARALLEISCALAESRLFSSVLTPNYNEGHRNHIHVDARPDDPRIFVR</sequence>
<dbReference type="GO" id="GO:0006508">
    <property type="term" value="P:proteolysis"/>
    <property type="evidence" value="ECO:0007669"/>
    <property type="project" value="InterPro"/>
</dbReference>
<dbReference type="InterPro" id="IPR001375">
    <property type="entry name" value="Peptidase_S9_cat"/>
</dbReference>
<reference evidence="5 6" key="1">
    <citation type="submission" date="2015-03" db="EMBL/GenBank/DDBJ databases">
        <title>Genome assembly of Sandaracinus amylolyticus DSM 53668.</title>
        <authorList>
            <person name="Sharma G."/>
            <person name="Subramanian S."/>
        </authorList>
    </citation>
    <scope>NUCLEOTIDE SEQUENCE [LARGE SCALE GENOMIC DNA]</scope>
    <source>
        <strain evidence="5 6">DSM 53668</strain>
    </source>
</reference>
<keyword evidence="6" id="KW-1185">Reference proteome</keyword>
<dbReference type="RefSeq" id="WP_157069235.1">
    <property type="nucleotide sequence ID" value="NZ_CP011125.1"/>
</dbReference>
<dbReference type="GO" id="GO:0008236">
    <property type="term" value="F:serine-type peptidase activity"/>
    <property type="evidence" value="ECO:0007669"/>
    <property type="project" value="InterPro"/>
</dbReference>
<evidence type="ECO:0000259" key="4">
    <source>
        <dbReference type="Pfam" id="PF06904"/>
    </source>
</evidence>
<dbReference type="OrthoDB" id="9764953at2"/>
<dbReference type="Gene3D" id="3.40.50.1820">
    <property type="entry name" value="alpha/beta hydrolase"/>
    <property type="match status" value="1"/>
</dbReference>
<dbReference type="InterPro" id="IPR029058">
    <property type="entry name" value="AB_hydrolase_fold"/>
</dbReference>
<feature type="domain" description="Peptidase S9 prolyl oligopeptidase catalytic" evidence="3">
    <location>
        <begin position="200"/>
        <end position="260"/>
    </location>
</feature>
<evidence type="ECO:0000256" key="1">
    <source>
        <dbReference type="ARBA" id="ARBA00022729"/>
    </source>
</evidence>
<evidence type="ECO:0000313" key="6">
    <source>
        <dbReference type="Proteomes" id="UP000034883"/>
    </source>
</evidence>
<dbReference type="EMBL" id="CP011125">
    <property type="protein sequence ID" value="AKF07082.1"/>
    <property type="molecule type" value="Genomic_DNA"/>
</dbReference>
<dbReference type="InterPro" id="IPR009683">
    <property type="entry name" value="Extensin-like_C"/>
</dbReference>
<dbReference type="Pfam" id="PF06904">
    <property type="entry name" value="Extensin-like_C"/>
    <property type="match status" value="1"/>
</dbReference>
<dbReference type="Proteomes" id="UP000034883">
    <property type="component" value="Chromosome"/>
</dbReference>
<evidence type="ECO:0000259" key="3">
    <source>
        <dbReference type="Pfam" id="PF00326"/>
    </source>
</evidence>
<dbReference type="Pfam" id="PF00326">
    <property type="entry name" value="Peptidase_S9"/>
    <property type="match status" value="1"/>
</dbReference>
<dbReference type="PANTHER" id="PTHR43037">
    <property type="entry name" value="UNNAMED PRODUCT-RELATED"/>
    <property type="match status" value="1"/>
</dbReference>